<feature type="transmembrane region" description="Helical" evidence="1">
    <location>
        <begin position="74"/>
        <end position="90"/>
    </location>
</feature>
<evidence type="ECO:0000259" key="2">
    <source>
        <dbReference type="Pfam" id="PF14351"/>
    </source>
</evidence>
<reference evidence="3 4" key="1">
    <citation type="submission" date="2016-10" db="EMBL/GenBank/DDBJ databases">
        <authorList>
            <person name="de Groot N.N."/>
        </authorList>
    </citation>
    <scope>NUCLEOTIDE SEQUENCE [LARGE SCALE GENOMIC DNA]</scope>
    <source>
        <strain evidence="3 4">DSM 23842</strain>
    </source>
</reference>
<evidence type="ECO:0000313" key="4">
    <source>
        <dbReference type="Proteomes" id="UP000198846"/>
    </source>
</evidence>
<organism evidence="3 4">
    <name type="scientific">Bizionia paragorgiae</name>
    <dbReference type="NCBI Taxonomy" id="283786"/>
    <lineage>
        <taxon>Bacteria</taxon>
        <taxon>Pseudomonadati</taxon>
        <taxon>Bacteroidota</taxon>
        <taxon>Flavobacteriia</taxon>
        <taxon>Flavobacteriales</taxon>
        <taxon>Flavobacteriaceae</taxon>
        <taxon>Bizionia</taxon>
    </lineage>
</organism>
<keyword evidence="1" id="KW-1133">Transmembrane helix</keyword>
<feature type="transmembrane region" description="Helical" evidence="1">
    <location>
        <begin position="170"/>
        <end position="189"/>
    </location>
</feature>
<keyword evidence="4" id="KW-1185">Reference proteome</keyword>
<dbReference type="OrthoDB" id="674818at2"/>
<evidence type="ECO:0000313" key="3">
    <source>
        <dbReference type="EMBL" id="SEA01388.1"/>
    </source>
</evidence>
<feature type="transmembrane region" description="Helical" evidence="1">
    <location>
        <begin position="43"/>
        <end position="68"/>
    </location>
</feature>
<keyword evidence="1" id="KW-0472">Membrane</keyword>
<sequence>MDKIAQKKELLQRISAMEGDTFKYNEAAILEAYKKQTENTSSVAIKILSIFGGLLAVLFFLGFLALAGLYDSKSGLLIFGSLFIIAAIVIDKKISKLIMDTISIALYSLGFLVLGFGLSQLRIDDQYMALIFMAIALAALLTTPNYIIAFTSTVLISACLLYIIISNEAFNFIHLYLAGIAALLVYVFLNEAKLLTYNRALATLYNPLKVALIFSLLLGLLVFNRAMGMVFSIRFLWLSSIILIAAILWVMPTILNRLEVTKTSTKVFSYGATVLLLATTLFSPTLPGAFLIILLSVLVRYKTGLVIGIIAFIYFIMQFYYDLFLSLLTKSVLLMSSGVVFIGLYVFISKKLKSDEKL</sequence>
<dbReference type="InterPro" id="IPR025513">
    <property type="entry name" value="DUF4401"/>
</dbReference>
<feature type="transmembrane region" description="Helical" evidence="1">
    <location>
        <begin position="327"/>
        <end position="348"/>
    </location>
</feature>
<feature type="transmembrane region" description="Helical" evidence="1">
    <location>
        <begin position="304"/>
        <end position="321"/>
    </location>
</feature>
<feature type="transmembrane region" description="Helical" evidence="1">
    <location>
        <begin position="97"/>
        <end position="118"/>
    </location>
</feature>
<gene>
    <name evidence="3" type="ORF">SAMN04487990_105115</name>
</gene>
<accession>A0A1H3XS86</accession>
<protein>
    <recommendedName>
        <fullName evidence="2">DUF4401 domain-containing protein</fullName>
    </recommendedName>
</protein>
<feature type="transmembrane region" description="Helical" evidence="1">
    <location>
        <begin position="267"/>
        <end position="297"/>
    </location>
</feature>
<name>A0A1H3XS86_BIZPA</name>
<evidence type="ECO:0000256" key="1">
    <source>
        <dbReference type="SAM" id="Phobius"/>
    </source>
</evidence>
<feature type="transmembrane region" description="Helical" evidence="1">
    <location>
        <begin position="130"/>
        <end position="163"/>
    </location>
</feature>
<dbReference type="Proteomes" id="UP000198846">
    <property type="component" value="Unassembled WGS sequence"/>
</dbReference>
<feature type="transmembrane region" description="Helical" evidence="1">
    <location>
        <begin position="204"/>
        <end position="223"/>
    </location>
</feature>
<dbReference type="AlphaFoldDB" id="A0A1H3XS86"/>
<dbReference type="Pfam" id="PF14351">
    <property type="entry name" value="DUF4401"/>
    <property type="match status" value="1"/>
</dbReference>
<dbReference type="RefSeq" id="WP_092133074.1">
    <property type="nucleotide sequence ID" value="NZ_FNQK01000005.1"/>
</dbReference>
<dbReference type="EMBL" id="FNQK01000005">
    <property type="protein sequence ID" value="SEA01388.1"/>
    <property type="molecule type" value="Genomic_DNA"/>
</dbReference>
<keyword evidence="1" id="KW-0812">Transmembrane</keyword>
<proteinExistence type="predicted"/>
<dbReference type="STRING" id="283786.SAMN04487990_105115"/>
<feature type="domain" description="DUF4401" evidence="2">
    <location>
        <begin position="44"/>
        <end position="350"/>
    </location>
</feature>
<feature type="transmembrane region" description="Helical" evidence="1">
    <location>
        <begin position="235"/>
        <end position="255"/>
    </location>
</feature>